<organism evidence="2 3">
    <name type="scientific">Shewanella corallii</name>
    <dbReference type="NCBI Taxonomy" id="560080"/>
    <lineage>
        <taxon>Bacteria</taxon>
        <taxon>Pseudomonadati</taxon>
        <taxon>Pseudomonadota</taxon>
        <taxon>Gammaproteobacteria</taxon>
        <taxon>Alteromonadales</taxon>
        <taxon>Shewanellaceae</taxon>
        <taxon>Shewanella</taxon>
    </lineage>
</organism>
<dbReference type="Gene3D" id="3.10.450.50">
    <property type="match status" value="1"/>
</dbReference>
<accession>A0ABT0N7S1</accession>
<evidence type="ECO:0000259" key="1">
    <source>
        <dbReference type="Pfam" id="PF13577"/>
    </source>
</evidence>
<comment type="caution">
    <text evidence="2">The sequence shown here is derived from an EMBL/GenBank/DDBJ whole genome shotgun (WGS) entry which is preliminary data.</text>
</comment>
<gene>
    <name evidence="2" type="ORF">L2725_08875</name>
</gene>
<dbReference type="CDD" id="cd00531">
    <property type="entry name" value="NTF2_like"/>
    <property type="match status" value="1"/>
</dbReference>
<name>A0ABT0N7S1_9GAMM</name>
<proteinExistence type="predicted"/>
<evidence type="ECO:0000313" key="3">
    <source>
        <dbReference type="Proteomes" id="UP001202831"/>
    </source>
</evidence>
<protein>
    <submittedName>
        <fullName evidence="2">Nuclear transport factor 2 family protein</fullName>
    </submittedName>
</protein>
<keyword evidence="3" id="KW-1185">Reference proteome</keyword>
<dbReference type="EMBL" id="JAKIKT010000002">
    <property type="protein sequence ID" value="MCL2913906.1"/>
    <property type="molecule type" value="Genomic_DNA"/>
</dbReference>
<dbReference type="RefSeq" id="WP_249248608.1">
    <property type="nucleotide sequence ID" value="NZ_JAKIKT010000002.1"/>
</dbReference>
<dbReference type="SUPFAM" id="SSF54427">
    <property type="entry name" value="NTF2-like"/>
    <property type="match status" value="1"/>
</dbReference>
<reference evidence="2 3" key="1">
    <citation type="submission" date="2022-01" db="EMBL/GenBank/DDBJ databases">
        <title>Whole genome-based taxonomy of the Shewanellaceae.</title>
        <authorList>
            <person name="Martin-Rodriguez A.J."/>
        </authorList>
    </citation>
    <scope>NUCLEOTIDE SEQUENCE [LARGE SCALE GENOMIC DNA]</scope>
    <source>
        <strain evidence="2 3">DSM 21332</strain>
    </source>
</reference>
<dbReference type="InterPro" id="IPR032710">
    <property type="entry name" value="NTF2-like_dom_sf"/>
</dbReference>
<dbReference type="InterPro" id="IPR037401">
    <property type="entry name" value="SnoaL-like"/>
</dbReference>
<feature type="domain" description="SnoaL-like" evidence="1">
    <location>
        <begin position="10"/>
        <end position="139"/>
    </location>
</feature>
<sequence>MDLQQQLQILLDKQAITEVMYKFARALDRVDGELMKFAYWEDAIEEHQDPIFPDLFFYNDNAHAFVAPAMEGFKALKATQHRISNPLIEVKGDTANAEAYVWAYHVHEEDGVDKEGILGGRHHFRFERRHGEWKIIHRNTVFDWNQNLTASAIWADSFEDKYRGKRDKTDASYQYLSF</sequence>
<dbReference type="Proteomes" id="UP001202831">
    <property type="component" value="Unassembled WGS sequence"/>
</dbReference>
<dbReference type="Pfam" id="PF13577">
    <property type="entry name" value="SnoaL_4"/>
    <property type="match status" value="1"/>
</dbReference>
<evidence type="ECO:0000313" key="2">
    <source>
        <dbReference type="EMBL" id="MCL2913906.1"/>
    </source>
</evidence>